<dbReference type="PANTHER" id="PTHR43244:SF1">
    <property type="entry name" value="5,10-METHYLENETETRAHYDROMETHANOPTERIN REDUCTASE"/>
    <property type="match status" value="1"/>
</dbReference>
<dbReference type="GO" id="GO:0016705">
    <property type="term" value="F:oxidoreductase activity, acting on paired donors, with incorporation or reduction of molecular oxygen"/>
    <property type="evidence" value="ECO:0007669"/>
    <property type="project" value="InterPro"/>
</dbReference>
<dbReference type="KEGG" id="nwl:NWFMUON74_24230"/>
<keyword evidence="1" id="KW-0560">Oxidoreductase</keyword>
<accession>A0A7G1KIC2</accession>
<evidence type="ECO:0000256" key="1">
    <source>
        <dbReference type="ARBA" id="ARBA00023002"/>
    </source>
</evidence>
<proteinExistence type="predicted"/>
<keyword evidence="4" id="KW-1185">Reference proteome</keyword>
<protein>
    <recommendedName>
        <fullName evidence="2">Luciferase-like domain-containing protein</fullName>
    </recommendedName>
</protein>
<gene>
    <name evidence="3" type="ORF">NWFMUON74_24230</name>
</gene>
<evidence type="ECO:0000259" key="2">
    <source>
        <dbReference type="Pfam" id="PF00296"/>
    </source>
</evidence>
<dbReference type="InterPro" id="IPR050564">
    <property type="entry name" value="F420-G6PD/mer"/>
</dbReference>
<sequence length="269" mass="29083">MRFGVYVPSYGPYGDPRVLRDLAVAAENADWDGFFVYDLIGPLDDAPPPVVDPWVTLSAIAQATTSIALGPMVVPVPRRRPWKLALEAATLQRLSGGRLILGLGAGVATDYTNFGESAARLGSRLDEAAELLRRILAGGEIEHAGEHYRVSGARFAPIEVPVWTSGFWPRRTPVRAARDADGLFPQIRDPHNDFRLPTPEELVRIRADFVAAGGRADGDIAIWSPSTEPSAERASQYAAAGATWWFSDGSTVTPEQLRTRIAAGPPTLT</sequence>
<feature type="domain" description="Luciferase-like" evidence="2">
    <location>
        <begin position="1"/>
        <end position="241"/>
    </location>
</feature>
<reference evidence="3 4" key="1">
    <citation type="submission" date="2020-08" db="EMBL/GenBank/DDBJ databases">
        <title>Genome Sequencing of Nocardia wallacei strain FMUON74 and assembly.</title>
        <authorList>
            <person name="Toyokawa M."/>
            <person name="Uesaka K."/>
        </authorList>
    </citation>
    <scope>NUCLEOTIDE SEQUENCE [LARGE SCALE GENOMIC DNA]</scope>
    <source>
        <strain evidence="3 4">FMUON74</strain>
    </source>
</reference>
<dbReference type="AlphaFoldDB" id="A0A7G1KIC2"/>
<dbReference type="RefSeq" id="WP_187687884.1">
    <property type="nucleotide sequence ID" value="NZ_AP023396.1"/>
</dbReference>
<dbReference type="InterPro" id="IPR036661">
    <property type="entry name" value="Luciferase-like_sf"/>
</dbReference>
<evidence type="ECO:0000313" key="3">
    <source>
        <dbReference type="EMBL" id="BCK54651.1"/>
    </source>
</evidence>
<dbReference type="EMBL" id="AP023396">
    <property type="protein sequence ID" value="BCK54651.1"/>
    <property type="molecule type" value="Genomic_DNA"/>
</dbReference>
<dbReference type="Pfam" id="PF00296">
    <property type="entry name" value="Bac_luciferase"/>
    <property type="match status" value="1"/>
</dbReference>
<dbReference type="InterPro" id="IPR011251">
    <property type="entry name" value="Luciferase-like_dom"/>
</dbReference>
<dbReference type="PANTHER" id="PTHR43244">
    <property type="match status" value="1"/>
</dbReference>
<organism evidence="3 4">
    <name type="scientific">Nocardia wallacei</name>
    <dbReference type="NCBI Taxonomy" id="480035"/>
    <lineage>
        <taxon>Bacteria</taxon>
        <taxon>Bacillati</taxon>
        <taxon>Actinomycetota</taxon>
        <taxon>Actinomycetes</taxon>
        <taxon>Mycobacteriales</taxon>
        <taxon>Nocardiaceae</taxon>
        <taxon>Nocardia</taxon>
    </lineage>
</organism>
<dbReference type="GeneID" id="80346983"/>
<dbReference type="SUPFAM" id="SSF51679">
    <property type="entry name" value="Bacterial luciferase-like"/>
    <property type="match status" value="1"/>
</dbReference>
<name>A0A7G1KIC2_9NOCA</name>
<dbReference type="Proteomes" id="UP000516173">
    <property type="component" value="Chromosome"/>
</dbReference>
<dbReference type="Gene3D" id="3.20.20.30">
    <property type="entry name" value="Luciferase-like domain"/>
    <property type="match status" value="1"/>
</dbReference>
<evidence type="ECO:0000313" key="4">
    <source>
        <dbReference type="Proteomes" id="UP000516173"/>
    </source>
</evidence>